<dbReference type="GO" id="GO:0008972">
    <property type="term" value="F:phosphomethylpyrimidine kinase activity"/>
    <property type="evidence" value="ECO:0007669"/>
    <property type="project" value="TreeGrafter"/>
</dbReference>
<keyword evidence="4" id="KW-1185">Reference proteome</keyword>
<accession>A0A4Q9H2G0</accession>
<dbReference type="GO" id="GO:0008902">
    <property type="term" value="F:hydroxymethylpyrimidine kinase activity"/>
    <property type="evidence" value="ECO:0007669"/>
    <property type="project" value="TreeGrafter"/>
</dbReference>
<proteinExistence type="predicted"/>
<dbReference type="OrthoDB" id="9810880at2"/>
<dbReference type="GO" id="GO:0005829">
    <property type="term" value="C:cytosol"/>
    <property type="evidence" value="ECO:0007669"/>
    <property type="project" value="TreeGrafter"/>
</dbReference>
<dbReference type="SUPFAM" id="SSF53613">
    <property type="entry name" value="Ribokinase-like"/>
    <property type="match status" value="1"/>
</dbReference>
<feature type="region of interest" description="Disordered" evidence="1">
    <location>
        <begin position="287"/>
        <end position="319"/>
    </location>
</feature>
<sequence>MSQYPEGTLGTAEGDATAQEPSAPACVLTFNTSDPSGGSGLAADVSTIASMGAHALPVVTGILVRDTAEVIDSHEIDPDVVVEQARVILEDVQIAAVKVGFLASAECISAVAEVLADYSDVPVVSYLPNLSWMDDEQQGSYLDAFKELILPSTTLLVGNHKTLTDFLLPDWESERTPSARELAVAAAESGTQFVLVTGINLPDQFIDNVLASPEGALAGERFERFEAGFVGAGETLSAALAAILASSDQVDAAVSEALSFLDQALDSGFRPGMGHVVPDRFFWALPPGEEGEAAPGSPAASLNTGDDTSTAPSNPRQVH</sequence>
<dbReference type="InterPro" id="IPR029056">
    <property type="entry name" value="Ribokinase-like"/>
</dbReference>
<evidence type="ECO:0000313" key="3">
    <source>
        <dbReference type="EMBL" id="TBO34272.1"/>
    </source>
</evidence>
<gene>
    <name evidence="3" type="ORF">EYS42_02270</name>
</gene>
<protein>
    <submittedName>
        <fullName evidence="3">Hydroxymethylpyrimidine/phosphomethylpyrimidine kinase</fullName>
    </submittedName>
</protein>
<dbReference type="UniPathway" id="UPA00060">
    <property type="reaction ID" value="UER00138"/>
</dbReference>
<dbReference type="InterPro" id="IPR013749">
    <property type="entry name" value="PM/HMP-P_kinase-1"/>
</dbReference>
<keyword evidence="3" id="KW-0808">Transferase</keyword>
<evidence type="ECO:0000259" key="2">
    <source>
        <dbReference type="Pfam" id="PF08543"/>
    </source>
</evidence>
<dbReference type="Gene3D" id="3.40.1190.20">
    <property type="match status" value="1"/>
</dbReference>
<dbReference type="Proteomes" id="UP000292120">
    <property type="component" value="Unassembled WGS sequence"/>
</dbReference>
<feature type="domain" description="Pyridoxamine kinase/Phosphomethylpyrimidine kinase" evidence="2">
    <location>
        <begin position="34"/>
        <end position="276"/>
    </location>
</feature>
<dbReference type="PANTHER" id="PTHR20858:SF17">
    <property type="entry name" value="HYDROXYMETHYLPYRIMIDINE_PHOSPHOMETHYLPYRIMIDINE KINASE THI20-RELATED"/>
    <property type="match status" value="1"/>
</dbReference>
<name>A0A4Q9H2G0_9BURK</name>
<dbReference type="AlphaFoldDB" id="A0A4Q9H2G0"/>
<reference evidence="3 4" key="1">
    <citation type="submission" date="2019-02" db="EMBL/GenBank/DDBJ databases">
        <title>Aquabacterium sp. strain KMB7.</title>
        <authorList>
            <person name="Chen W.-M."/>
        </authorList>
    </citation>
    <scope>NUCLEOTIDE SEQUENCE [LARGE SCALE GENOMIC DNA]</scope>
    <source>
        <strain evidence="3 4">KMB7</strain>
    </source>
</reference>
<dbReference type="GO" id="GO:0009229">
    <property type="term" value="P:thiamine diphosphate biosynthetic process"/>
    <property type="evidence" value="ECO:0007669"/>
    <property type="project" value="UniProtKB-UniPathway"/>
</dbReference>
<dbReference type="Pfam" id="PF08543">
    <property type="entry name" value="Phos_pyr_kin"/>
    <property type="match status" value="1"/>
</dbReference>
<keyword evidence="3" id="KW-0418">Kinase</keyword>
<organism evidence="3 4">
    <name type="scientific">Aquabacterium lacunae</name>
    <dbReference type="NCBI Taxonomy" id="2528630"/>
    <lineage>
        <taxon>Bacteria</taxon>
        <taxon>Pseudomonadati</taxon>
        <taxon>Pseudomonadota</taxon>
        <taxon>Betaproteobacteria</taxon>
        <taxon>Burkholderiales</taxon>
        <taxon>Aquabacterium</taxon>
    </lineage>
</organism>
<comment type="caution">
    <text evidence="3">The sequence shown here is derived from an EMBL/GenBank/DDBJ whole genome shotgun (WGS) entry which is preliminary data.</text>
</comment>
<dbReference type="EMBL" id="SIXI01000001">
    <property type="protein sequence ID" value="TBO34272.1"/>
    <property type="molecule type" value="Genomic_DNA"/>
</dbReference>
<dbReference type="RefSeq" id="WP_130966222.1">
    <property type="nucleotide sequence ID" value="NZ_SIXI01000001.1"/>
</dbReference>
<dbReference type="GO" id="GO:0009228">
    <property type="term" value="P:thiamine biosynthetic process"/>
    <property type="evidence" value="ECO:0007669"/>
    <property type="project" value="TreeGrafter"/>
</dbReference>
<evidence type="ECO:0000256" key="1">
    <source>
        <dbReference type="SAM" id="MobiDB-lite"/>
    </source>
</evidence>
<dbReference type="PANTHER" id="PTHR20858">
    <property type="entry name" value="PHOSPHOMETHYLPYRIMIDINE KINASE"/>
    <property type="match status" value="1"/>
</dbReference>
<evidence type="ECO:0000313" key="4">
    <source>
        <dbReference type="Proteomes" id="UP000292120"/>
    </source>
</evidence>
<feature type="compositionally biased region" description="Polar residues" evidence="1">
    <location>
        <begin position="302"/>
        <end position="319"/>
    </location>
</feature>